<keyword evidence="3" id="KW-1185">Reference proteome</keyword>
<evidence type="ECO:0000313" key="2">
    <source>
        <dbReference type="EMBL" id="KAL0253253.1"/>
    </source>
</evidence>
<evidence type="ECO:0008006" key="4">
    <source>
        <dbReference type="Google" id="ProtNLM"/>
    </source>
</evidence>
<organism evidence="2 3">
    <name type="scientific">Diplodia seriata</name>
    <dbReference type="NCBI Taxonomy" id="420778"/>
    <lineage>
        <taxon>Eukaryota</taxon>
        <taxon>Fungi</taxon>
        <taxon>Dikarya</taxon>
        <taxon>Ascomycota</taxon>
        <taxon>Pezizomycotina</taxon>
        <taxon>Dothideomycetes</taxon>
        <taxon>Dothideomycetes incertae sedis</taxon>
        <taxon>Botryosphaeriales</taxon>
        <taxon>Botryosphaeriaceae</taxon>
        <taxon>Diplodia</taxon>
    </lineage>
</organism>
<dbReference type="GeneID" id="92014310"/>
<evidence type="ECO:0000313" key="3">
    <source>
        <dbReference type="Proteomes" id="UP001430584"/>
    </source>
</evidence>
<gene>
    <name evidence="2" type="ORF">SLS55_010225</name>
</gene>
<dbReference type="InterPro" id="IPR011333">
    <property type="entry name" value="SKP1/BTB/POZ_sf"/>
</dbReference>
<accession>A0ABR3BXX7</accession>
<evidence type="ECO:0000256" key="1">
    <source>
        <dbReference type="SAM" id="MobiDB-lite"/>
    </source>
</evidence>
<dbReference type="RefSeq" id="XP_066627897.1">
    <property type="nucleotide sequence ID" value="XM_066781614.1"/>
</dbReference>
<feature type="region of interest" description="Disordered" evidence="1">
    <location>
        <begin position="1"/>
        <end position="27"/>
    </location>
</feature>
<sequence length="407" mass="45137">MAGEKRNADASADSTAPKKKSQPIDNFPKFHDGDVTIIIGDLELKLHSKLLIAKCKFFAGHAGCKQFAIRPYNPDEPLEQDMDCPPLTVAPYETTTQKSNNEGNPTTTSTIEIDDYIKRSRAANEAFFRLLYKGPLSSLTPAEFRDVAILTSDYGCVQRIKDALIIAFFKANLGNTPFRDNPWAILYAADQLKDEALYHEAMVHITGRGGLRSNDKKFVHPWSVVEITKQTNELEDKVRECWTAAMGCCKHHDVSTAVAAGAMRLYIDNNVPCPMRDLLRPEIYHALLSLHNKKDVEGLLDSNVDDELNDLDNGLCAGMHALEFLQDSSVIDENTYNSLAASIKEGYRRAVSGRSAEVELEALLRNIQAAIKPLFVGDRNVGYFTCAQIKVPNSWKNPPSADSENGS</sequence>
<dbReference type="Gene3D" id="3.30.710.10">
    <property type="entry name" value="Potassium Channel Kv1.1, Chain A"/>
    <property type="match status" value="1"/>
</dbReference>
<proteinExistence type="predicted"/>
<comment type="caution">
    <text evidence="2">The sequence shown here is derived from an EMBL/GenBank/DDBJ whole genome shotgun (WGS) entry which is preliminary data.</text>
</comment>
<dbReference type="EMBL" id="JAJVCZ030000012">
    <property type="protein sequence ID" value="KAL0253253.1"/>
    <property type="molecule type" value="Genomic_DNA"/>
</dbReference>
<dbReference type="Proteomes" id="UP001430584">
    <property type="component" value="Unassembled WGS sequence"/>
</dbReference>
<reference evidence="2 3" key="1">
    <citation type="submission" date="2024-02" db="EMBL/GenBank/DDBJ databases">
        <title>De novo assembly and annotation of 12 fungi associated with fruit tree decline syndrome in Ontario, Canada.</title>
        <authorList>
            <person name="Sulman M."/>
            <person name="Ellouze W."/>
            <person name="Ilyukhin E."/>
        </authorList>
    </citation>
    <scope>NUCLEOTIDE SEQUENCE [LARGE SCALE GENOMIC DNA]</scope>
    <source>
        <strain evidence="2 3">FDS-637</strain>
    </source>
</reference>
<name>A0ABR3BXX7_9PEZI</name>
<protein>
    <recommendedName>
        <fullName evidence="4">BTB domain-containing protein</fullName>
    </recommendedName>
</protein>